<name>A0A4R1K8W1_9BACT</name>
<evidence type="ECO:0000313" key="2">
    <source>
        <dbReference type="EMBL" id="TCK60450.1"/>
    </source>
</evidence>
<evidence type="ECO:0000313" key="3">
    <source>
        <dbReference type="Proteomes" id="UP000294614"/>
    </source>
</evidence>
<dbReference type="GO" id="GO:0016020">
    <property type="term" value="C:membrane"/>
    <property type="evidence" value="ECO:0007669"/>
    <property type="project" value="InterPro"/>
</dbReference>
<dbReference type="Gene3D" id="2.60.40.10">
    <property type="entry name" value="Immunoglobulins"/>
    <property type="match status" value="5"/>
</dbReference>
<dbReference type="PROSITE" id="PS51257">
    <property type="entry name" value="PROKAR_LIPOPROTEIN"/>
    <property type="match status" value="1"/>
</dbReference>
<gene>
    <name evidence="2" type="ORF">C8D98_1324</name>
</gene>
<comment type="caution">
    <text evidence="2">The sequence shown here is derived from an EMBL/GenBank/DDBJ whole genome shotgun (WGS) entry which is preliminary data.</text>
</comment>
<dbReference type="AlphaFoldDB" id="A0A4R1K8W1"/>
<protein>
    <submittedName>
        <fullName evidence="2">Putative Ig domain-containing protein</fullName>
    </submittedName>
</protein>
<dbReference type="PANTHER" id="PTHR35812:SF1">
    <property type="entry name" value="LIPOPROTEIN"/>
    <property type="match status" value="1"/>
</dbReference>
<feature type="domain" description="Dystroglycan-type cadherin-like" evidence="1">
    <location>
        <begin position="291"/>
        <end position="378"/>
    </location>
</feature>
<dbReference type="OrthoDB" id="7486720at2"/>
<accession>A0A4R1K8W1</accession>
<dbReference type="InterPro" id="IPR011460">
    <property type="entry name" value="Lcl_C"/>
</dbReference>
<dbReference type="Proteomes" id="UP000294614">
    <property type="component" value="Unassembled WGS sequence"/>
</dbReference>
<dbReference type="Pfam" id="PF07603">
    <property type="entry name" value="Lcl_C"/>
    <property type="match status" value="2"/>
</dbReference>
<dbReference type="RefSeq" id="WP_132873155.1">
    <property type="nucleotide sequence ID" value="NZ_SMGG01000004.1"/>
</dbReference>
<reference evidence="2 3" key="1">
    <citation type="submission" date="2019-03" db="EMBL/GenBank/DDBJ databases">
        <title>Genomic Encyclopedia of Type Strains, Phase IV (KMG-IV): sequencing the most valuable type-strain genomes for metagenomic binning, comparative biology and taxonomic classification.</title>
        <authorList>
            <person name="Goeker M."/>
        </authorList>
    </citation>
    <scope>NUCLEOTIDE SEQUENCE [LARGE SCALE GENOMIC DNA]</scope>
    <source>
        <strain evidence="2 3">DSM 24984</strain>
    </source>
</reference>
<dbReference type="InterPro" id="IPR013783">
    <property type="entry name" value="Ig-like_fold"/>
</dbReference>
<dbReference type="PANTHER" id="PTHR35812">
    <property type="entry name" value="LIPOPROTEIN"/>
    <property type="match status" value="1"/>
</dbReference>
<dbReference type="SUPFAM" id="SSF49313">
    <property type="entry name" value="Cadherin-like"/>
    <property type="match status" value="5"/>
</dbReference>
<dbReference type="SMART" id="SM00736">
    <property type="entry name" value="CADG"/>
    <property type="match status" value="3"/>
</dbReference>
<feature type="domain" description="Dystroglycan-type cadherin-like" evidence="1">
    <location>
        <begin position="471"/>
        <end position="555"/>
    </location>
</feature>
<evidence type="ECO:0000259" key="1">
    <source>
        <dbReference type="SMART" id="SM00736"/>
    </source>
</evidence>
<feature type="domain" description="Dystroglycan-type cadherin-like" evidence="1">
    <location>
        <begin position="383"/>
        <end position="466"/>
    </location>
</feature>
<dbReference type="InterPro" id="IPR015919">
    <property type="entry name" value="Cadherin-like_sf"/>
</dbReference>
<dbReference type="EMBL" id="SMGG01000004">
    <property type="protein sequence ID" value="TCK60450.1"/>
    <property type="molecule type" value="Genomic_DNA"/>
</dbReference>
<keyword evidence="3" id="KW-1185">Reference proteome</keyword>
<dbReference type="InterPro" id="IPR006644">
    <property type="entry name" value="Cadg"/>
</dbReference>
<organism evidence="2 3">
    <name type="scientific">Seleniivibrio woodruffii</name>
    <dbReference type="NCBI Taxonomy" id="1078050"/>
    <lineage>
        <taxon>Bacteria</taxon>
        <taxon>Pseudomonadati</taxon>
        <taxon>Deferribacterota</taxon>
        <taxon>Deferribacteres</taxon>
        <taxon>Deferribacterales</taxon>
        <taxon>Geovibrionaceae</taxon>
        <taxon>Seleniivibrio</taxon>
    </lineage>
</organism>
<sequence>MRLIHTVMIASLFMLYGCFLDIDGGSSSKDKPGSEVIYSDVGVSASTDNTGKAVVTSVPLGIVYEIAALNESGMPVAGVQLTYEENGGKSVVHVSDSNGLYSDVILIGTPAELAAQFPRSKKTKYRSERATAYNLAVPMKQSGGLPTGFSSDAANLHFSFMGTAERTGTGWSTECATPEDISAKLSSVKGAKVFLFAGLTVDTKTYTKIGSSWGGELLTAAMTQKMAEIYGLTYANASLASYQLTCFAPGAGIGSVGAVCEIVKSNDVCQSTPGGGEEEPPANTAPTIAGTPAYTIGNGDSYSFSPTASDADNDTLTFSITNKPEWATFSTTTGALTGTAVTGTYTGITISVTDGKATTSLAPFTITVTPSAPVNNAPTITGTPATAVYRNASYSFTPTGADADSGDTLTYSIANKPDWATFNQTTGTLTGTAAAGIFSNIVITVSDGKATADLAAFTITVTNRAPSISGTPTTSAETGASYSFTPAGADADSDTLTYSIQNMPSWAAFDTTTGALTGTTTAGTFTNIIISVSDGISTTALTSFTITVENPNIAPTISGTPATSLYIKTAYSFTPTASDANNDTLTFSIANKPDWATFSTATGALTGTPAEPGTWAGIVITVTDSKSAGVSLAAFDIVVQNHAPTISGTPPSIIQNGDAFSFTPTAADADNDTLTFSISGNPAWMSINTSTGEVSGTAATGTSTVTITVSDGRTGGVSTLVVTIDVFTPSYILTKTGQAASYTSYDDGEYKKGTSSDFMRNPTTDLVIDNLHGLMWQDNVDAAISQSTQDGAALYCDNLSFSGYTDWRLPTIDELELLINYGSLAPSIHSVFQNTASQIYWTSTTYVGDADFAGSVDFYYGMAGLTNKNNIGFIRCVRGGTSSPANFVRDASKQVVVDKRTGLTWQDDTSPMKTWAQALDYCETIELGGYTDWRLPNIREIFSISDKSLSVPAINPVFTIRPGIAYWSSTSNNYSNTSAYYVHFHDGYVGYTTKTFSFYTRCVRGG</sequence>
<proteinExistence type="predicted"/>
<dbReference type="Pfam" id="PF05345">
    <property type="entry name" value="He_PIG"/>
    <property type="match status" value="5"/>
</dbReference>
<dbReference type="GO" id="GO:0005509">
    <property type="term" value="F:calcium ion binding"/>
    <property type="evidence" value="ECO:0007669"/>
    <property type="project" value="InterPro"/>
</dbReference>